<feature type="non-terminal residue" evidence="1">
    <location>
        <position position="1"/>
    </location>
</feature>
<dbReference type="PANTHER" id="PTHR10775">
    <property type="entry name" value="OS08G0208400 PROTEIN"/>
    <property type="match status" value="1"/>
</dbReference>
<protein>
    <submittedName>
        <fullName evidence="1">PREDICTED: transposon CACTA En/Spm</fullName>
    </submittedName>
</protein>
<dbReference type="EMBL" id="CABIKO010000392">
    <property type="protein sequence ID" value="VVA35515.1"/>
    <property type="molecule type" value="Genomic_DNA"/>
</dbReference>
<organism evidence="1 2">
    <name type="scientific">Prunus dulcis</name>
    <name type="common">Almond</name>
    <name type="synonym">Amygdalus dulcis</name>
    <dbReference type="NCBI Taxonomy" id="3755"/>
    <lineage>
        <taxon>Eukaryota</taxon>
        <taxon>Viridiplantae</taxon>
        <taxon>Streptophyta</taxon>
        <taxon>Embryophyta</taxon>
        <taxon>Tracheophyta</taxon>
        <taxon>Spermatophyta</taxon>
        <taxon>Magnoliopsida</taxon>
        <taxon>eudicotyledons</taxon>
        <taxon>Gunneridae</taxon>
        <taxon>Pentapetalae</taxon>
        <taxon>rosids</taxon>
        <taxon>fabids</taxon>
        <taxon>Rosales</taxon>
        <taxon>Rosaceae</taxon>
        <taxon>Amygdaloideae</taxon>
        <taxon>Amygdaleae</taxon>
        <taxon>Prunus</taxon>
    </lineage>
</organism>
<proteinExistence type="predicted"/>
<dbReference type="Gramene" id="VVA35515">
    <property type="protein sequence ID" value="VVA35515"/>
    <property type="gene ID" value="Prudul26B016446"/>
</dbReference>
<dbReference type="AlphaFoldDB" id="A0A5E4G6S5"/>
<dbReference type="PANTHER" id="PTHR10775:SF185">
    <property type="entry name" value="OS08G0208400 PROTEIN"/>
    <property type="match status" value="1"/>
</dbReference>
<dbReference type="Proteomes" id="UP000327085">
    <property type="component" value="Chromosome 3"/>
</dbReference>
<dbReference type="InterPro" id="IPR004242">
    <property type="entry name" value="Transposase_21"/>
</dbReference>
<accession>A0A5E4G6S5</accession>
<evidence type="ECO:0000313" key="1">
    <source>
        <dbReference type="EMBL" id="VVA35515.1"/>
    </source>
</evidence>
<dbReference type="Pfam" id="PF02992">
    <property type="entry name" value="Transposase_21"/>
    <property type="match status" value="1"/>
</dbReference>
<reference evidence="2" key="1">
    <citation type="journal article" date="2020" name="Plant J.">
        <title>Transposons played a major role in the diversification between the closely related almond and peach genomes: results from the almond genome sequence.</title>
        <authorList>
            <person name="Alioto T."/>
            <person name="Alexiou K.G."/>
            <person name="Bardil A."/>
            <person name="Barteri F."/>
            <person name="Castanera R."/>
            <person name="Cruz F."/>
            <person name="Dhingra A."/>
            <person name="Duval H."/>
            <person name="Fernandez I Marti A."/>
            <person name="Frias L."/>
            <person name="Galan B."/>
            <person name="Garcia J.L."/>
            <person name="Howad W."/>
            <person name="Gomez-Garrido J."/>
            <person name="Gut M."/>
            <person name="Julca I."/>
            <person name="Morata J."/>
            <person name="Puigdomenech P."/>
            <person name="Ribeca P."/>
            <person name="Rubio Cabetas M.J."/>
            <person name="Vlasova A."/>
            <person name="Wirthensohn M."/>
            <person name="Garcia-Mas J."/>
            <person name="Gabaldon T."/>
            <person name="Casacuberta J.M."/>
            <person name="Arus P."/>
        </authorList>
    </citation>
    <scope>NUCLEOTIDE SEQUENCE [LARGE SCALE GENOMIC DNA]</scope>
    <source>
        <strain evidence="2">cv. Texas</strain>
    </source>
</reference>
<sequence length="135" mass="15626">GGSRTRIDAQTNTWMESRILLSLHVDTNRHLEPSRVDNVEPIVDPNDQVMGIIQDFFPFASTNINQEGEDDVPTPIDSAEFEQLQRLYMSTHTATDMRWHKEKRVDDDVMRHPADGEAWKEFDRAFPEFAADPRN</sequence>
<evidence type="ECO:0000313" key="2">
    <source>
        <dbReference type="Proteomes" id="UP000327085"/>
    </source>
</evidence>
<name>A0A5E4G6S5_PRUDU</name>
<dbReference type="InParanoid" id="A0A5E4G6S5"/>
<gene>
    <name evidence="1" type="ORF">ALMOND_2B016446</name>
</gene>
<feature type="non-terminal residue" evidence="1">
    <location>
        <position position="135"/>
    </location>
</feature>